<sequence>MSAASAGSALAAASSAASSAAGAAGALSGGVSTVGAGGGAAGVAVPPHSGARNSTSRNMPCTKAATLTTASAARALRFAVRPANVPST</sequence>
<dbReference type="HOGENOM" id="CLU_2466327_0_0_5"/>
<feature type="signal peptide" evidence="2">
    <location>
        <begin position="1"/>
        <end position="23"/>
    </location>
</feature>
<keyword evidence="3" id="KW-0477">Merozoite</keyword>
<gene>
    <name evidence="3" type="ordered locus">PHZ_c1082</name>
</gene>
<dbReference type="KEGG" id="pzu:PHZ_c1082"/>
<feature type="region of interest" description="Disordered" evidence="1">
    <location>
        <begin position="37"/>
        <end position="60"/>
    </location>
</feature>
<organism evidence="3 4">
    <name type="scientific">Phenylobacterium zucineum (strain HLK1)</name>
    <dbReference type="NCBI Taxonomy" id="450851"/>
    <lineage>
        <taxon>Bacteria</taxon>
        <taxon>Pseudomonadati</taxon>
        <taxon>Pseudomonadota</taxon>
        <taxon>Alphaproteobacteria</taxon>
        <taxon>Caulobacterales</taxon>
        <taxon>Caulobacteraceae</taxon>
        <taxon>Phenylobacterium</taxon>
    </lineage>
</organism>
<evidence type="ECO:0000313" key="4">
    <source>
        <dbReference type="Proteomes" id="UP000001868"/>
    </source>
</evidence>
<name>B4R7W3_PHEZH</name>
<dbReference type="Proteomes" id="UP000001868">
    <property type="component" value="Chromosome"/>
</dbReference>
<feature type="chain" id="PRO_5002822331" evidence="2">
    <location>
        <begin position="24"/>
        <end position="88"/>
    </location>
</feature>
<accession>B4R7W3</accession>
<keyword evidence="2" id="KW-0732">Signal</keyword>
<proteinExistence type="predicted"/>
<keyword evidence="4" id="KW-1185">Reference proteome</keyword>
<evidence type="ECO:0000256" key="1">
    <source>
        <dbReference type="SAM" id="MobiDB-lite"/>
    </source>
</evidence>
<dbReference type="AlphaFoldDB" id="B4R7W3"/>
<dbReference type="EMBL" id="CP000747">
    <property type="protein sequence ID" value="ACG77496.1"/>
    <property type="molecule type" value="Genomic_DNA"/>
</dbReference>
<evidence type="ECO:0000256" key="2">
    <source>
        <dbReference type="SAM" id="SignalP"/>
    </source>
</evidence>
<protein>
    <submittedName>
        <fullName evidence="3">Merozoite surface protein 2</fullName>
    </submittedName>
</protein>
<reference evidence="3 4" key="1">
    <citation type="journal article" date="2008" name="BMC Genomics">
        <title>Complete genome of Phenylobacterium zucineum - a novel facultative intracellular bacterium isolated from human erythroleukemia cell line K562.</title>
        <authorList>
            <person name="Luo Y."/>
            <person name="Xu X."/>
            <person name="Ding Z."/>
            <person name="Liu Z."/>
            <person name="Zhang B."/>
            <person name="Yan Z."/>
            <person name="Sun J."/>
            <person name="Hu S."/>
            <person name="Hu X."/>
        </authorList>
    </citation>
    <scope>NUCLEOTIDE SEQUENCE [LARGE SCALE GENOMIC DNA]</scope>
    <source>
        <strain evidence="3 4">HLK1</strain>
    </source>
</reference>
<evidence type="ECO:0000313" key="3">
    <source>
        <dbReference type="EMBL" id="ACG77496.1"/>
    </source>
</evidence>